<sequence length="65" mass="7913">MMPITWTLSFEYCMKSFMKLFGMQVITHFIIFTLTLILIIFPIVFQWQNDDHSCPKLYTHFFKNN</sequence>
<keyword evidence="3" id="KW-1185">Reference proteome</keyword>
<keyword evidence="1" id="KW-0472">Membrane</keyword>
<name>A0A443SIF9_9ACAR</name>
<evidence type="ECO:0000256" key="1">
    <source>
        <dbReference type="SAM" id="Phobius"/>
    </source>
</evidence>
<accession>A0A443SIF9</accession>
<gene>
    <name evidence="2" type="ORF">B4U80_05628</name>
</gene>
<dbReference type="VEuPathDB" id="VectorBase:LDEU004733"/>
<dbReference type="EMBL" id="NCKV01002115">
    <property type="protein sequence ID" value="RWS27307.1"/>
    <property type="molecule type" value="Genomic_DNA"/>
</dbReference>
<comment type="caution">
    <text evidence="2">The sequence shown here is derived from an EMBL/GenBank/DDBJ whole genome shotgun (WGS) entry which is preliminary data.</text>
</comment>
<feature type="transmembrane region" description="Helical" evidence="1">
    <location>
        <begin position="21"/>
        <end position="45"/>
    </location>
</feature>
<keyword evidence="1" id="KW-1133">Transmembrane helix</keyword>
<keyword evidence="1" id="KW-0812">Transmembrane</keyword>
<evidence type="ECO:0000313" key="2">
    <source>
        <dbReference type="EMBL" id="RWS27307.1"/>
    </source>
</evidence>
<organism evidence="2 3">
    <name type="scientific">Leptotrombidium deliense</name>
    <dbReference type="NCBI Taxonomy" id="299467"/>
    <lineage>
        <taxon>Eukaryota</taxon>
        <taxon>Metazoa</taxon>
        <taxon>Ecdysozoa</taxon>
        <taxon>Arthropoda</taxon>
        <taxon>Chelicerata</taxon>
        <taxon>Arachnida</taxon>
        <taxon>Acari</taxon>
        <taxon>Acariformes</taxon>
        <taxon>Trombidiformes</taxon>
        <taxon>Prostigmata</taxon>
        <taxon>Anystina</taxon>
        <taxon>Parasitengona</taxon>
        <taxon>Trombiculoidea</taxon>
        <taxon>Trombiculidae</taxon>
        <taxon>Leptotrombidium</taxon>
    </lineage>
</organism>
<evidence type="ECO:0000313" key="3">
    <source>
        <dbReference type="Proteomes" id="UP000288716"/>
    </source>
</evidence>
<reference evidence="2 3" key="1">
    <citation type="journal article" date="2018" name="Gigascience">
        <title>Genomes of trombidid mites reveal novel predicted allergens and laterally-transferred genes associated with secondary metabolism.</title>
        <authorList>
            <person name="Dong X."/>
            <person name="Chaisiri K."/>
            <person name="Xia D."/>
            <person name="Armstrong S.D."/>
            <person name="Fang Y."/>
            <person name="Donnelly M.J."/>
            <person name="Kadowaki T."/>
            <person name="McGarry J.W."/>
            <person name="Darby A.C."/>
            <person name="Makepeace B.L."/>
        </authorList>
    </citation>
    <scope>NUCLEOTIDE SEQUENCE [LARGE SCALE GENOMIC DNA]</scope>
    <source>
        <strain evidence="2">UoL-UT</strain>
    </source>
</reference>
<dbReference type="Proteomes" id="UP000288716">
    <property type="component" value="Unassembled WGS sequence"/>
</dbReference>
<protein>
    <submittedName>
        <fullName evidence="2">Uncharacterized protein</fullName>
    </submittedName>
</protein>
<proteinExistence type="predicted"/>
<dbReference type="AlphaFoldDB" id="A0A443SIF9"/>